<dbReference type="AlphaFoldDB" id="A0A9N7RBY7"/>
<organism evidence="3 4">
    <name type="scientific">Striga hermonthica</name>
    <name type="common">Purple witchweed</name>
    <name type="synonym">Buchnera hermonthica</name>
    <dbReference type="NCBI Taxonomy" id="68872"/>
    <lineage>
        <taxon>Eukaryota</taxon>
        <taxon>Viridiplantae</taxon>
        <taxon>Streptophyta</taxon>
        <taxon>Embryophyta</taxon>
        <taxon>Tracheophyta</taxon>
        <taxon>Spermatophyta</taxon>
        <taxon>Magnoliopsida</taxon>
        <taxon>eudicotyledons</taxon>
        <taxon>Gunneridae</taxon>
        <taxon>Pentapetalae</taxon>
        <taxon>asterids</taxon>
        <taxon>lamiids</taxon>
        <taxon>Lamiales</taxon>
        <taxon>Orobanchaceae</taxon>
        <taxon>Buchnereae</taxon>
        <taxon>Striga</taxon>
    </lineage>
</organism>
<evidence type="ECO:0000256" key="1">
    <source>
        <dbReference type="SAM" id="MobiDB-lite"/>
    </source>
</evidence>
<dbReference type="Proteomes" id="UP001153555">
    <property type="component" value="Unassembled WGS sequence"/>
</dbReference>
<keyword evidence="4" id="KW-1185">Reference proteome</keyword>
<comment type="caution">
    <text evidence="3">The sequence shown here is derived from an EMBL/GenBank/DDBJ whole genome shotgun (WGS) entry which is preliminary data.</text>
</comment>
<accession>A0A9N7RBY7</accession>
<proteinExistence type="predicted"/>
<feature type="compositionally biased region" description="Low complexity" evidence="1">
    <location>
        <begin position="1"/>
        <end position="13"/>
    </location>
</feature>
<feature type="non-terminal residue" evidence="3">
    <location>
        <position position="1"/>
    </location>
</feature>
<dbReference type="OrthoDB" id="913711at2759"/>
<reference evidence="3" key="1">
    <citation type="submission" date="2019-12" db="EMBL/GenBank/DDBJ databases">
        <authorList>
            <person name="Scholes J."/>
        </authorList>
    </citation>
    <scope>NUCLEOTIDE SEQUENCE</scope>
</reference>
<gene>
    <name evidence="3" type="ORF">SHERM_21799</name>
</gene>
<evidence type="ECO:0000313" key="3">
    <source>
        <dbReference type="EMBL" id="CAA0824956.1"/>
    </source>
</evidence>
<dbReference type="InterPro" id="IPR005162">
    <property type="entry name" value="Retrotrans_gag_dom"/>
</dbReference>
<feature type="domain" description="Retrotransposon gag" evidence="2">
    <location>
        <begin position="126"/>
        <end position="217"/>
    </location>
</feature>
<dbReference type="PANTHER" id="PTHR33223:SF10">
    <property type="entry name" value="AMINOTRANSFERASE-LIKE PLANT MOBILE DOMAIN-CONTAINING PROTEIN"/>
    <property type="match status" value="1"/>
</dbReference>
<evidence type="ECO:0000313" key="4">
    <source>
        <dbReference type="Proteomes" id="UP001153555"/>
    </source>
</evidence>
<feature type="non-terminal residue" evidence="3">
    <location>
        <position position="242"/>
    </location>
</feature>
<sequence length="242" mass="27037">TTSAAAATSTSTTGPLHQQHQRVESGDEDDARSVTSCPVATTQPEGLTLERLVAQIRELQARVQGKRPVVSRGHPFAEDVLGGDLPSNFRELSLSFDGSADPTKNLRSFDNIDVLHRYSDAVCCRAFVMTLKGSVQDWFHQLPAGSIDYFEKFISPFLNQFASARKHEKTYLSLINMQQKEAKTLRQYVTRYTKECVEVPSTSEEVKAGGLTRGLRPGKCRDSLAKWPARSFDELLERCRQI</sequence>
<dbReference type="Pfam" id="PF03732">
    <property type="entry name" value="Retrotrans_gag"/>
    <property type="match status" value="1"/>
</dbReference>
<name>A0A9N7RBY7_STRHE</name>
<feature type="region of interest" description="Disordered" evidence="1">
    <location>
        <begin position="1"/>
        <end position="40"/>
    </location>
</feature>
<dbReference type="EMBL" id="CACSLK010025438">
    <property type="protein sequence ID" value="CAA0824956.1"/>
    <property type="molecule type" value="Genomic_DNA"/>
</dbReference>
<protein>
    <recommendedName>
        <fullName evidence="2">Retrotransposon gag domain-containing protein</fullName>
    </recommendedName>
</protein>
<evidence type="ECO:0000259" key="2">
    <source>
        <dbReference type="Pfam" id="PF03732"/>
    </source>
</evidence>
<dbReference type="PANTHER" id="PTHR33223">
    <property type="entry name" value="CCHC-TYPE DOMAIN-CONTAINING PROTEIN"/>
    <property type="match status" value="1"/>
</dbReference>